<dbReference type="Proteomes" id="UP000275078">
    <property type="component" value="Unassembled WGS sequence"/>
</dbReference>
<sequence>MNLTAQTRMIQQTVPEPRTAQRDEDPLMVHTRLFNLGDKFGIVGLSKFAPWRIEPAAEWMIDPPTRLITGHWQQIMDAAEVAFEGSGPRAEINPLTRTSQSQESESDADEMEE</sequence>
<feature type="compositionally biased region" description="Polar residues" evidence="1">
    <location>
        <begin position="1"/>
        <end position="14"/>
    </location>
</feature>
<name>A0A3N4I898_ASCIM</name>
<keyword evidence="3" id="KW-1185">Reference proteome</keyword>
<feature type="region of interest" description="Disordered" evidence="1">
    <location>
        <begin position="1"/>
        <end position="25"/>
    </location>
</feature>
<accession>A0A3N4I898</accession>
<proteinExistence type="predicted"/>
<evidence type="ECO:0000313" key="3">
    <source>
        <dbReference type="Proteomes" id="UP000275078"/>
    </source>
</evidence>
<dbReference type="EMBL" id="ML119689">
    <property type="protein sequence ID" value="RPA80350.1"/>
    <property type="molecule type" value="Genomic_DNA"/>
</dbReference>
<protein>
    <submittedName>
        <fullName evidence="2">Uncharacterized protein</fullName>
    </submittedName>
</protein>
<feature type="compositionally biased region" description="Acidic residues" evidence="1">
    <location>
        <begin position="104"/>
        <end position="113"/>
    </location>
</feature>
<evidence type="ECO:0000313" key="2">
    <source>
        <dbReference type="EMBL" id="RPA80350.1"/>
    </source>
</evidence>
<evidence type="ECO:0000256" key="1">
    <source>
        <dbReference type="SAM" id="MobiDB-lite"/>
    </source>
</evidence>
<gene>
    <name evidence="2" type="ORF">BJ508DRAFT_327457</name>
</gene>
<feature type="region of interest" description="Disordered" evidence="1">
    <location>
        <begin position="84"/>
        <end position="113"/>
    </location>
</feature>
<dbReference type="AlphaFoldDB" id="A0A3N4I898"/>
<organism evidence="2 3">
    <name type="scientific">Ascobolus immersus RN42</name>
    <dbReference type="NCBI Taxonomy" id="1160509"/>
    <lineage>
        <taxon>Eukaryota</taxon>
        <taxon>Fungi</taxon>
        <taxon>Dikarya</taxon>
        <taxon>Ascomycota</taxon>
        <taxon>Pezizomycotina</taxon>
        <taxon>Pezizomycetes</taxon>
        <taxon>Pezizales</taxon>
        <taxon>Ascobolaceae</taxon>
        <taxon>Ascobolus</taxon>
    </lineage>
</organism>
<reference evidence="2 3" key="1">
    <citation type="journal article" date="2018" name="Nat. Ecol. Evol.">
        <title>Pezizomycetes genomes reveal the molecular basis of ectomycorrhizal truffle lifestyle.</title>
        <authorList>
            <person name="Murat C."/>
            <person name="Payen T."/>
            <person name="Noel B."/>
            <person name="Kuo A."/>
            <person name="Morin E."/>
            <person name="Chen J."/>
            <person name="Kohler A."/>
            <person name="Krizsan K."/>
            <person name="Balestrini R."/>
            <person name="Da Silva C."/>
            <person name="Montanini B."/>
            <person name="Hainaut M."/>
            <person name="Levati E."/>
            <person name="Barry K.W."/>
            <person name="Belfiori B."/>
            <person name="Cichocki N."/>
            <person name="Clum A."/>
            <person name="Dockter R.B."/>
            <person name="Fauchery L."/>
            <person name="Guy J."/>
            <person name="Iotti M."/>
            <person name="Le Tacon F."/>
            <person name="Lindquist E.A."/>
            <person name="Lipzen A."/>
            <person name="Malagnac F."/>
            <person name="Mello A."/>
            <person name="Molinier V."/>
            <person name="Miyauchi S."/>
            <person name="Poulain J."/>
            <person name="Riccioni C."/>
            <person name="Rubini A."/>
            <person name="Sitrit Y."/>
            <person name="Splivallo R."/>
            <person name="Traeger S."/>
            <person name="Wang M."/>
            <person name="Zifcakova L."/>
            <person name="Wipf D."/>
            <person name="Zambonelli A."/>
            <person name="Paolocci F."/>
            <person name="Nowrousian M."/>
            <person name="Ottonello S."/>
            <person name="Baldrian P."/>
            <person name="Spatafora J.W."/>
            <person name="Henrissat B."/>
            <person name="Nagy L.G."/>
            <person name="Aury J.M."/>
            <person name="Wincker P."/>
            <person name="Grigoriev I.V."/>
            <person name="Bonfante P."/>
            <person name="Martin F.M."/>
        </authorList>
    </citation>
    <scope>NUCLEOTIDE SEQUENCE [LARGE SCALE GENOMIC DNA]</scope>
    <source>
        <strain evidence="2 3">RN42</strain>
    </source>
</reference>